<dbReference type="GO" id="GO:0003774">
    <property type="term" value="F:cytoskeletal motor activity"/>
    <property type="evidence" value="ECO:0007669"/>
    <property type="project" value="InterPro"/>
</dbReference>
<keyword evidence="8 9" id="KW-0975">Bacterial flagellum</keyword>
<evidence type="ECO:0000256" key="6">
    <source>
        <dbReference type="ARBA" id="ARBA00022989"/>
    </source>
</evidence>
<comment type="function">
    <text evidence="9">The M ring may be actively involved in energy transduction.</text>
</comment>
<dbReference type="Pfam" id="PF01514">
    <property type="entry name" value="YscJ_FliF"/>
    <property type="match status" value="1"/>
</dbReference>
<evidence type="ECO:0000256" key="1">
    <source>
        <dbReference type="ARBA" id="ARBA00004117"/>
    </source>
</evidence>
<keyword evidence="7 11" id="KW-0472">Membrane</keyword>
<dbReference type="InterPro" id="IPR013556">
    <property type="entry name" value="Flag_M-ring_C"/>
</dbReference>
<evidence type="ECO:0000256" key="4">
    <source>
        <dbReference type="ARBA" id="ARBA00022475"/>
    </source>
</evidence>
<keyword evidence="15" id="KW-1185">Reference proteome</keyword>
<feature type="transmembrane region" description="Helical" evidence="11">
    <location>
        <begin position="12"/>
        <end position="35"/>
    </location>
</feature>
<reference evidence="14 15" key="1">
    <citation type="journal article" date="2014" name="Genome Announc.">
        <title>Draft Genome Sequence of Lutibaculum baratangense Strain AMV1T, Isolated from a Mud Volcano in Andamans, India.</title>
        <authorList>
            <person name="Singh A."/>
            <person name="Sreenivas A."/>
            <person name="Sathyanarayana Reddy G."/>
            <person name="Pinnaka A.K."/>
            <person name="Shivaji S."/>
        </authorList>
    </citation>
    <scope>NUCLEOTIDE SEQUENCE [LARGE SCALE GENOMIC DNA]</scope>
    <source>
        <strain evidence="14 15">AMV1</strain>
    </source>
</reference>
<dbReference type="InterPro" id="IPR045851">
    <property type="entry name" value="AMP-bd_C_sf"/>
</dbReference>
<keyword evidence="14" id="KW-0282">Flagellum</keyword>
<keyword evidence="4" id="KW-1003">Cell membrane</keyword>
<feature type="domain" description="Flagellar M-ring N-terminal" evidence="12">
    <location>
        <begin position="38"/>
        <end position="211"/>
    </location>
</feature>
<dbReference type="Pfam" id="PF08345">
    <property type="entry name" value="YscJ_FliF_C"/>
    <property type="match status" value="1"/>
</dbReference>
<comment type="subcellular location">
    <subcellularLocation>
        <location evidence="1 9">Bacterial flagellum basal body</location>
    </subcellularLocation>
    <subcellularLocation>
        <location evidence="2">Cell membrane</location>
        <topology evidence="2">Multi-pass membrane protein</topology>
    </subcellularLocation>
</comment>
<feature type="region of interest" description="Disordered" evidence="10">
    <location>
        <begin position="269"/>
        <end position="296"/>
    </location>
</feature>
<evidence type="ECO:0000256" key="3">
    <source>
        <dbReference type="ARBA" id="ARBA00007971"/>
    </source>
</evidence>
<feature type="compositionally biased region" description="Basic and acidic residues" evidence="10">
    <location>
        <begin position="275"/>
        <end position="291"/>
    </location>
</feature>
<evidence type="ECO:0000256" key="10">
    <source>
        <dbReference type="SAM" id="MobiDB-lite"/>
    </source>
</evidence>
<evidence type="ECO:0000256" key="8">
    <source>
        <dbReference type="ARBA" id="ARBA00023143"/>
    </source>
</evidence>
<dbReference type="InterPro" id="IPR000067">
    <property type="entry name" value="FlgMring_FliF"/>
</dbReference>
<dbReference type="GO" id="GO:0071973">
    <property type="term" value="P:bacterial-type flagellum-dependent cell motility"/>
    <property type="evidence" value="ECO:0007669"/>
    <property type="project" value="InterPro"/>
</dbReference>
<evidence type="ECO:0000259" key="12">
    <source>
        <dbReference type="Pfam" id="PF01514"/>
    </source>
</evidence>
<feature type="transmembrane region" description="Helical" evidence="11">
    <location>
        <begin position="438"/>
        <end position="456"/>
    </location>
</feature>
<dbReference type="InterPro" id="IPR006182">
    <property type="entry name" value="FliF_N_dom"/>
</dbReference>
<keyword evidence="6 11" id="KW-1133">Transmembrane helix</keyword>
<dbReference type="PRINTS" id="PR01009">
    <property type="entry name" value="FLGMRINGFLIF"/>
</dbReference>
<keyword evidence="14" id="KW-0966">Cell projection</keyword>
<evidence type="ECO:0000256" key="5">
    <source>
        <dbReference type="ARBA" id="ARBA00022692"/>
    </source>
</evidence>
<comment type="caution">
    <text evidence="14">The sequence shown here is derived from an EMBL/GenBank/DDBJ whole genome shotgun (WGS) entry which is preliminary data.</text>
</comment>
<dbReference type="EMBL" id="AWXZ01000040">
    <property type="protein sequence ID" value="ESR22692.1"/>
    <property type="molecule type" value="Genomic_DNA"/>
</dbReference>
<sequence length="542" mass="58776">MGGVLDFLKSLGAARLAAMGAVAVALAGFFAFLILRLTAPVMVPLYTELDTRDANSIIERLETQAVAYELNRNGGTILVPEEQVLRLRMELAGSGLPSGGGVGYEIFDRSDGLGTTSFVQNINHVRALEGELTRTIQALERVSSARVHLNLPERELFSREQPEPSASIVVRSRGQLETAQVRAIRHLVASAVKGMRPDRVSIVDETGRLLADGTVAQDMFAASALDERRVELERRVRSHVEEIVSSVVGRDRMRVQVATELDHARVTTQSDTYDPDGRVIRSTQTREEQSDNQRAAADGVTVGNELPAAGQQQGAGAADRESANSTEEVVNYEISKTSKVETTEAGRVARISVAVVIDGNYSQNPDGDVVYEPRSPEELERIAALVRSAVGFSEARGDRVEVVNLRFAEPPTLALAPKNDGWLPELTRSDVMRIIETAILGLIGILVVLFVARPLVRRILAPDEQELAQQAEGLPELAHASAGLPQLAPPDSRDPAMDQVAMAEIAGEVQQAAVMRVQEMVAQNREEAVSIVRNWINEEAAA</sequence>
<dbReference type="eggNOG" id="COG1766">
    <property type="taxonomic scope" value="Bacteria"/>
</dbReference>
<dbReference type="AlphaFoldDB" id="V4QSD5"/>
<dbReference type="InterPro" id="IPR043427">
    <property type="entry name" value="YscJ/FliF"/>
</dbReference>
<evidence type="ECO:0000313" key="14">
    <source>
        <dbReference type="EMBL" id="ESR22692.1"/>
    </source>
</evidence>
<evidence type="ECO:0000256" key="7">
    <source>
        <dbReference type="ARBA" id="ARBA00023136"/>
    </source>
</evidence>
<feature type="domain" description="Flagellar M-ring C-terminal" evidence="13">
    <location>
        <begin position="246"/>
        <end position="407"/>
    </location>
</feature>
<evidence type="ECO:0000256" key="11">
    <source>
        <dbReference type="SAM" id="Phobius"/>
    </source>
</evidence>
<dbReference type="PANTHER" id="PTHR30046">
    <property type="entry name" value="FLAGELLAR M-RING PROTEIN"/>
    <property type="match status" value="1"/>
</dbReference>
<gene>
    <name evidence="14" type="ORF">N177_3829</name>
</gene>
<keyword evidence="14" id="KW-0969">Cilium</keyword>
<evidence type="ECO:0000256" key="9">
    <source>
        <dbReference type="PIRNR" id="PIRNR004862"/>
    </source>
</evidence>
<evidence type="ECO:0000313" key="15">
    <source>
        <dbReference type="Proteomes" id="UP000017819"/>
    </source>
</evidence>
<organism evidence="14 15">
    <name type="scientific">Lutibaculum baratangense AMV1</name>
    <dbReference type="NCBI Taxonomy" id="631454"/>
    <lineage>
        <taxon>Bacteria</taxon>
        <taxon>Pseudomonadati</taxon>
        <taxon>Pseudomonadota</taxon>
        <taxon>Alphaproteobacteria</taxon>
        <taxon>Hyphomicrobiales</taxon>
        <taxon>Tepidamorphaceae</taxon>
        <taxon>Lutibaculum</taxon>
    </lineage>
</organism>
<dbReference type="NCBIfam" id="TIGR00206">
    <property type="entry name" value="fliF"/>
    <property type="match status" value="1"/>
</dbReference>
<dbReference type="Gene3D" id="3.30.300.30">
    <property type="match status" value="1"/>
</dbReference>
<evidence type="ECO:0000256" key="2">
    <source>
        <dbReference type="ARBA" id="ARBA00004651"/>
    </source>
</evidence>
<accession>V4QSD5</accession>
<name>V4QSD5_9HYPH</name>
<dbReference type="OrthoDB" id="9807026at2"/>
<dbReference type="PANTHER" id="PTHR30046:SF0">
    <property type="entry name" value="FLAGELLAR M-RING PROTEIN"/>
    <property type="match status" value="1"/>
</dbReference>
<dbReference type="PATRIC" id="fig|631454.5.peg.3782"/>
<keyword evidence="5 11" id="KW-0812">Transmembrane</keyword>
<dbReference type="Proteomes" id="UP000017819">
    <property type="component" value="Unassembled WGS sequence"/>
</dbReference>
<protein>
    <recommendedName>
        <fullName evidence="9">Flagellar M-ring protein</fullName>
    </recommendedName>
</protein>
<dbReference type="GO" id="GO:0005886">
    <property type="term" value="C:plasma membrane"/>
    <property type="evidence" value="ECO:0007669"/>
    <property type="project" value="UniProtKB-SubCell"/>
</dbReference>
<dbReference type="GO" id="GO:0009431">
    <property type="term" value="C:bacterial-type flagellum basal body, MS ring"/>
    <property type="evidence" value="ECO:0007669"/>
    <property type="project" value="InterPro"/>
</dbReference>
<proteinExistence type="inferred from homology"/>
<comment type="similarity">
    <text evidence="3 9">Belongs to the FliF family.</text>
</comment>
<dbReference type="PIRSF" id="PIRSF004862">
    <property type="entry name" value="FliF"/>
    <property type="match status" value="1"/>
</dbReference>
<feature type="region of interest" description="Disordered" evidence="10">
    <location>
        <begin position="309"/>
        <end position="329"/>
    </location>
</feature>
<dbReference type="STRING" id="631454.N177_3829"/>
<dbReference type="RefSeq" id="WP_023433938.1">
    <property type="nucleotide sequence ID" value="NZ_AWXZ01000040.1"/>
</dbReference>
<evidence type="ECO:0000259" key="13">
    <source>
        <dbReference type="Pfam" id="PF08345"/>
    </source>
</evidence>